<protein>
    <recommendedName>
        <fullName evidence="2">DUF8206 domain-containing protein</fullName>
    </recommendedName>
</protein>
<dbReference type="PANTHER" id="PTHR32046">
    <property type="entry name" value="G DOMAIN-CONTAINING PROTEIN"/>
    <property type="match status" value="1"/>
</dbReference>
<dbReference type="EMBL" id="LSMT01000215">
    <property type="protein sequence ID" value="PFX23175.1"/>
    <property type="molecule type" value="Genomic_DNA"/>
</dbReference>
<proteinExistence type="predicted"/>
<feature type="domain" description="DUF8206" evidence="2">
    <location>
        <begin position="203"/>
        <end position="281"/>
    </location>
</feature>
<gene>
    <name evidence="3" type="ORF">AWC38_SpisGene12261</name>
</gene>
<dbReference type="Pfam" id="PF26633">
    <property type="entry name" value="DUF8206"/>
    <property type="match status" value="1"/>
</dbReference>
<keyword evidence="1" id="KW-0175">Coiled coil</keyword>
<keyword evidence="4" id="KW-1185">Reference proteome</keyword>
<reference evidence="4" key="1">
    <citation type="journal article" date="2017" name="bioRxiv">
        <title>Comparative analysis of the genomes of Stylophora pistillata and Acropora digitifera provides evidence for extensive differences between species of corals.</title>
        <authorList>
            <person name="Voolstra C.R."/>
            <person name="Li Y."/>
            <person name="Liew Y.J."/>
            <person name="Baumgarten S."/>
            <person name="Zoccola D."/>
            <person name="Flot J.-F."/>
            <person name="Tambutte S."/>
            <person name="Allemand D."/>
            <person name="Aranda M."/>
        </authorList>
    </citation>
    <scope>NUCLEOTIDE SEQUENCE [LARGE SCALE GENOMIC DNA]</scope>
</reference>
<sequence length="440" mass="51294">MRNRFFFQFKENIFMASAAAAPSFRSTKETTNYARLCRLLVDVSSHVLREIFDKKHPRGKLDKVLSSPQTRAVLQLLRRKKVLNPSQWGKLFLACKRKGIEFTSKKVDIYAESWDMSCETTSKLFRRVMEMKPHETKKTLSLNEARNYIIALSKPMGEAVELININLKKVNDEKEKCRAYESDISSFRAQLSFKGFDLTLVSLEYPMIVCAGQECKTYVSVGEDRVMRTVYNQICHDHCFLSGVPVETINNEKLSSCLAMHSGLCTKCSHSYKFHMHITYKTNLVEKEFLSKQTQSSILEKEGLKSQKEAFIRLLQRDIWELEREKDYIYESAGFFGVFLKSNAMIPYNDSFSEYIDMQINDEKMKEKMIRDDEKIRNLTKEKQAYEEKKKLLIKTMASSSPRKFENSHIKEIYTRKEKLCSLKHNGRMLKDALGTILFV</sequence>
<accession>A0A2B4S3Y1</accession>
<dbReference type="PANTHER" id="PTHR32046:SF11">
    <property type="entry name" value="IMMUNE-ASSOCIATED NUCLEOTIDE-BINDING PROTEIN 10-LIKE"/>
    <property type="match status" value="1"/>
</dbReference>
<organism evidence="3 4">
    <name type="scientific">Stylophora pistillata</name>
    <name type="common">Smooth cauliflower coral</name>
    <dbReference type="NCBI Taxonomy" id="50429"/>
    <lineage>
        <taxon>Eukaryota</taxon>
        <taxon>Metazoa</taxon>
        <taxon>Cnidaria</taxon>
        <taxon>Anthozoa</taxon>
        <taxon>Hexacorallia</taxon>
        <taxon>Scleractinia</taxon>
        <taxon>Astrocoeniina</taxon>
        <taxon>Pocilloporidae</taxon>
        <taxon>Stylophora</taxon>
    </lineage>
</organism>
<comment type="caution">
    <text evidence="3">The sequence shown here is derived from an EMBL/GenBank/DDBJ whole genome shotgun (WGS) entry which is preliminary data.</text>
</comment>
<evidence type="ECO:0000313" key="4">
    <source>
        <dbReference type="Proteomes" id="UP000225706"/>
    </source>
</evidence>
<evidence type="ECO:0000256" key="1">
    <source>
        <dbReference type="SAM" id="Coils"/>
    </source>
</evidence>
<dbReference type="InterPro" id="IPR058519">
    <property type="entry name" value="DUF8206"/>
</dbReference>
<dbReference type="OrthoDB" id="2386367at2759"/>
<dbReference type="AlphaFoldDB" id="A0A2B4S3Y1"/>
<evidence type="ECO:0000313" key="3">
    <source>
        <dbReference type="EMBL" id="PFX23175.1"/>
    </source>
</evidence>
<evidence type="ECO:0000259" key="2">
    <source>
        <dbReference type="Pfam" id="PF26633"/>
    </source>
</evidence>
<feature type="coiled-coil region" evidence="1">
    <location>
        <begin position="369"/>
        <end position="396"/>
    </location>
</feature>
<dbReference type="Proteomes" id="UP000225706">
    <property type="component" value="Unassembled WGS sequence"/>
</dbReference>
<name>A0A2B4S3Y1_STYPI</name>